<dbReference type="RefSeq" id="WP_144561924.1">
    <property type="nucleotide sequence ID" value="NZ_VIVN01000001.1"/>
</dbReference>
<accession>A0A561DXU7</accession>
<protein>
    <submittedName>
        <fullName evidence="1">Uncharacterized protein</fullName>
    </submittedName>
</protein>
<gene>
    <name evidence="1" type="ORF">FB550_101210</name>
</gene>
<name>A0A561DXU7_9BACI</name>
<sequence>MSFIYNLYSSKEFGFTKSFHIKCEIPPHKFRLIMSEFRRNGEENTEAFVKYMSENFPDSFQLFEYDDVLQYDADQENSAILANLLTNGKDDFHDSL</sequence>
<keyword evidence="2" id="KW-1185">Reference proteome</keyword>
<organism evidence="1 2">
    <name type="scientific">Neobacillus bataviensis</name>
    <dbReference type="NCBI Taxonomy" id="220685"/>
    <lineage>
        <taxon>Bacteria</taxon>
        <taxon>Bacillati</taxon>
        <taxon>Bacillota</taxon>
        <taxon>Bacilli</taxon>
        <taxon>Bacillales</taxon>
        <taxon>Bacillaceae</taxon>
        <taxon>Neobacillus</taxon>
    </lineage>
</organism>
<dbReference type="Proteomes" id="UP000319671">
    <property type="component" value="Unassembled WGS sequence"/>
</dbReference>
<evidence type="ECO:0000313" key="2">
    <source>
        <dbReference type="Proteomes" id="UP000319671"/>
    </source>
</evidence>
<proteinExistence type="predicted"/>
<dbReference type="AlphaFoldDB" id="A0A561DXU7"/>
<dbReference type="EMBL" id="VIVN01000001">
    <property type="protein sequence ID" value="TWE08195.1"/>
    <property type="molecule type" value="Genomic_DNA"/>
</dbReference>
<evidence type="ECO:0000313" key="1">
    <source>
        <dbReference type="EMBL" id="TWE08195.1"/>
    </source>
</evidence>
<reference evidence="1 2" key="1">
    <citation type="submission" date="2019-06" db="EMBL/GenBank/DDBJ databases">
        <title>Sorghum-associated microbial communities from plants grown in Nebraska, USA.</title>
        <authorList>
            <person name="Schachtman D."/>
        </authorList>
    </citation>
    <scope>NUCLEOTIDE SEQUENCE [LARGE SCALE GENOMIC DNA]</scope>
    <source>
        <strain evidence="1 2">2482</strain>
    </source>
</reference>
<comment type="caution">
    <text evidence="1">The sequence shown here is derived from an EMBL/GenBank/DDBJ whole genome shotgun (WGS) entry which is preliminary data.</text>
</comment>